<accession>A0A840UNH8</accession>
<dbReference type="CDD" id="cd01288">
    <property type="entry name" value="FabZ"/>
    <property type="match status" value="1"/>
</dbReference>
<name>A0A840UNH8_9BACT</name>
<protein>
    <submittedName>
        <fullName evidence="2">3-hydroxyacyl-[acyl-carrier-protein] dehydratase</fullName>
        <ecNumber evidence="2">4.2.1.59</ecNumber>
    </submittedName>
</protein>
<dbReference type="PANTHER" id="PTHR30272">
    <property type="entry name" value="3-HYDROXYACYL-[ACYL-CARRIER-PROTEIN] DEHYDRATASE"/>
    <property type="match status" value="1"/>
</dbReference>
<comment type="caution">
    <text evidence="2">The sequence shown here is derived from an EMBL/GenBank/DDBJ whole genome shotgun (WGS) entry which is preliminary data.</text>
</comment>
<evidence type="ECO:0000313" key="2">
    <source>
        <dbReference type="EMBL" id="MBB5346386.1"/>
    </source>
</evidence>
<sequence>MLSPDPEIHALIPHRPPFLWVDRIVDYQDDTIVTEKMIPTDLDIFLGHYPGHPIMPGVLLCEAVFQSGALLLAKMQERGKAGIEACVPVLARIGGARFKRSVYPGDTIVMTVKLTEMLSSAWFFSARLHVREKLALQIDFSCTLQKTV</sequence>
<dbReference type="AlphaFoldDB" id="A0A840UNH8"/>
<evidence type="ECO:0000313" key="3">
    <source>
        <dbReference type="Proteomes" id="UP000539642"/>
    </source>
</evidence>
<evidence type="ECO:0000256" key="1">
    <source>
        <dbReference type="ARBA" id="ARBA00023239"/>
    </source>
</evidence>
<reference evidence="2 3" key="1">
    <citation type="submission" date="2020-08" db="EMBL/GenBank/DDBJ databases">
        <title>Genomic Encyclopedia of Type Strains, Phase IV (KMG-IV): sequencing the most valuable type-strain genomes for metagenomic binning, comparative biology and taxonomic classification.</title>
        <authorList>
            <person name="Goeker M."/>
        </authorList>
    </citation>
    <scope>NUCLEOTIDE SEQUENCE [LARGE SCALE GENOMIC DNA]</scope>
    <source>
        <strain evidence="2 3">DSM 28570</strain>
    </source>
</reference>
<dbReference type="EMBL" id="JACHEO010000001">
    <property type="protein sequence ID" value="MBB5346386.1"/>
    <property type="molecule type" value="Genomic_DNA"/>
</dbReference>
<keyword evidence="1 2" id="KW-0456">Lyase</keyword>
<dbReference type="EC" id="4.2.1.59" evidence="2"/>
<organism evidence="2 3">
    <name type="scientific">Desulfoprunum benzoelyticum</name>
    <dbReference type="NCBI Taxonomy" id="1506996"/>
    <lineage>
        <taxon>Bacteria</taxon>
        <taxon>Pseudomonadati</taxon>
        <taxon>Thermodesulfobacteriota</taxon>
        <taxon>Desulfobulbia</taxon>
        <taxon>Desulfobulbales</taxon>
        <taxon>Desulfobulbaceae</taxon>
        <taxon>Desulfoprunum</taxon>
    </lineage>
</organism>
<dbReference type="Pfam" id="PF07977">
    <property type="entry name" value="FabA"/>
    <property type="match status" value="1"/>
</dbReference>
<dbReference type="GO" id="GO:0019171">
    <property type="term" value="F:(3R)-hydroxyacyl-[acyl-carrier-protein] dehydratase activity"/>
    <property type="evidence" value="ECO:0007669"/>
    <property type="project" value="UniProtKB-EC"/>
</dbReference>
<gene>
    <name evidence="2" type="ORF">HNQ81_000093</name>
</gene>
<dbReference type="InterPro" id="IPR029069">
    <property type="entry name" value="HotDog_dom_sf"/>
</dbReference>
<keyword evidence="3" id="KW-1185">Reference proteome</keyword>
<dbReference type="RefSeq" id="WP_183347185.1">
    <property type="nucleotide sequence ID" value="NZ_JACHEO010000001.1"/>
</dbReference>
<dbReference type="Gene3D" id="3.10.129.10">
    <property type="entry name" value="Hotdog Thioesterase"/>
    <property type="match status" value="1"/>
</dbReference>
<proteinExistence type="predicted"/>
<dbReference type="PANTHER" id="PTHR30272:SF1">
    <property type="entry name" value="3-HYDROXYACYL-[ACYL-CARRIER-PROTEIN] DEHYDRATASE"/>
    <property type="match status" value="1"/>
</dbReference>
<dbReference type="InterPro" id="IPR013114">
    <property type="entry name" value="FabA_FabZ"/>
</dbReference>
<dbReference type="Proteomes" id="UP000539642">
    <property type="component" value="Unassembled WGS sequence"/>
</dbReference>
<dbReference type="SUPFAM" id="SSF54637">
    <property type="entry name" value="Thioesterase/thiol ester dehydrase-isomerase"/>
    <property type="match status" value="1"/>
</dbReference>